<dbReference type="InterPro" id="IPR036775">
    <property type="entry name" value="DNA_pol_Y-fam_lit_finger_sf"/>
</dbReference>
<comment type="caution">
    <text evidence="4">The sequence shown here is derived from an EMBL/GenBank/DDBJ whole genome shotgun (WGS) entry which is preliminary data.</text>
</comment>
<feature type="compositionally biased region" description="Low complexity" evidence="2">
    <location>
        <begin position="113"/>
        <end position="133"/>
    </location>
</feature>
<dbReference type="Gene3D" id="3.30.1490.100">
    <property type="entry name" value="DNA polymerase, Y-family, little finger domain"/>
    <property type="match status" value="1"/>
</dbReference>
<dbReference type="PANTHER" id="PTHR35369">
    <property type="entry name" value="BLR3025 PROTEIN-RELATED"/>
    <property type="match status" value="1"/>
</dbReference>
<dbReference type="InterPro" id="IPR050356">
    <property type="entry name" value="SulA_CellDiv_inhibitor"/>
</dbReference>
<dbReference type="GO" id="GO:0006281">
    <property type="term" value="P:DNA repair"/>
    <property type="evidence" value="ECO:0007669"/>
    <property type="project" value="InterPro"/>
</dbReference>
<reference evidence="4" key="1">
    <citation type="submission" date="2023-07" db="EMBL/GenBank/DDBJ databases">
        <title>Comparative genomics of wheat-associated soil bacteria to identify genetic determinants of phenazine resistance.</title>
        <authorList>
            <person name="Mouncey N."/>
        </authorList>
    </citation>
    <scope>NUCLEOTIDE SEQUENCE</scope>
    <source>
        <strain evidence="4">V4I22</strain>
    </source>
</reference>
<keyword evidence="1" id="KW-0227">DNA damage</keyword>
<dbReference type="SUPFAM" id="SSF100879">
    <property type="entry name" value="Lesion bypass DNA polymerase (Y-family), little finger domain"/>
    <property type="match status" value="1"/>
</dbReference>
<feature type="compositionally biased region" description="Basic residues" evidence="2">
    <location>
        <begin position="158"/>
        <end position="167"/>
    </location>
</feature>
<proteinExistence type="predicted"/>
<dbReference type="PANTHER" id="PTHR35369:SF2">
    <property type="entry name" value="BLR3025 PROTEIN"/>
    <property type="match status" value="1"/>
</dbReference>
<organism evidence="4 5">
    <name type="scientific">Streptomyces canus</name>
    <dbReference type="NCBI Taxonomy" id="58343"/>
    <lineage>
        <taxon>Bacteria</taxon>
        <taxon>Bacillati</taxon>
        <taxon>Actinomycetota</taxon>
        <taxon>Actinomycetes</taxon>
        <taxon>Kitasatosporales</taxon>
        <taxon>Streptomycetaceae</taxon>
        <taxon>Streptomyces</taxon>
        <taxon>Streptomyces aurantiacus group</taxon>
    </lineage>
</organism>
<dbReference type="EMBL" id="JAUSZV010000003">
    <property type="protein sequence ID" value="MDQ0904495.1"/>
    <property type="molecule type" value="Genomic_DNA"/>
</dbReference>
<protein>
    <recommendedName>
        <fullName evidence="3">DNA polymerase Y-family little finger domain-containing protein</fullName>
    </recommendedName>
</protein>
<dbReference type="GO" id="GO:0003684">
    <property type="term" value="F:damaged DNA binding"/>
    <property type="evidence" value="ECO:0007669"/>
    <property type="project" value="InterPro"/>
</dbReference>
<dbReference type="Proteomes" id="UP001234216">
    <property type="component" value="Unassembled WGS sequence"/>
</dbReference>
<name>A0AAW8F5H4_9ACTN</name>
<dbReference type="Pfam" id="PF11799">
    <property type="entry name" value="IMS_C"/>
    <property type="match status" value="1"/>
</dbReference>
<feature type="region of interest" description="Disordered" evidence="2">
    <location>
        <begin position="98"/>
        <end position="167"/>
    </location>
</feature>
<evidence type="ECO:0000256" key="1">
    <source>
        <dbReference type="ARBA" id="ARBA00022763"/>
    </source>
</evidence>
<evidence type="ECO:0000313" key="4">
    <source>
        <dbReference type="EMBL" id="MDQ0904495.1"/>
    </source>
</evidence>
<evidence type="ECO:0000259" key="3">
    <source>
        <dbReference type="Pfam" id="PF11799"/>
    </source>
</evidence>
<dbReference type="RefSeq" id="WP_306972084.1">
    <property type="nucleotide sequence ID" value="NZ_JAUSZV010000003.1"/>
</dbReference>
<sequence length="167" mass="17780">MAWAVISAASFALVVRLGTRLRGRGQVARALTLTLKFADGSSWEKTRRLAAPSAHEDDLRQLAYQLMDAAGLQRGRLTGLVLKGEDLVDADQAAWQLSSMTPAKPASPPKPPSTASATSSARRSSAPPSSAAPHNPHPDPLPLEVDPCCSTRQDRAAHPRRCRTGPT</sequence>
<evidence type="ECO:0000256" key="2">
    <source>
        <dbReference type="SAM" id="MobiDB-lite"/>
    </source>
</evidence>
<gene>
    <name evidence="4" type="ORF">QFZ22_000480</name>
</gene>
<dbReference type="InterPro" id="IPR017961">
    <property type="entry name" value="DNA_pol_Y-fam_little_finger"/>
</dbReference>
<accession>A0AAW8F5H4</accession>
<evidence type="ECO:0000313" key="5">
    <source>
        <dbReference type="Proteomes" id="UP001234216"/>
    </source>
</evidence>
<feature type="domain" description="DNA polymerase Y-family little finger" evidence="3">
    <location>
        <begin position="8"/>
        <end position="92"/>
    </location>
</feature>
<dbReference type="AlphaFoldDB" id="A0AAW8F5H4"/>